<dbReference type="InterPro" id="IPR046781">
    <property type="entry name" value="Phage_ORF5"/>
</dbReference>
<reference evidence="1" key="1">
    <citation type="submission" date="2018-12" db="EMBL/GenBank/DDBJ databases">
        <title>Singled stranded DNA viruses identified in blackflies (Austrosimulium ungulatum) sampled in New Zealand.</title>
        <authorList>
            <person name="Kraberger S."/>
            <person name="Fontenele R.S."/>
            <person name="Schmidlin K."/>
            <person name="Walters M."/>
            <person name="Varsani A."/>
        </authorList>
    </citation>
    <scope>NUCLEOTIDE SEQUENCE [LARGE SCALE GENOMIC DNA]</scope>
    <source>
        <strain evidence="1">049</strain>
    </source>
</reference>
<accession>A0A4P8PK12</accession>
<dbReference type="Proteomes" id="UP000324168">
    <property type="component" value="Segment"/>
</dbReference>
<name>A0A4P8PK12_9VIRU</name>
<dbReference type="Pfam" id="PF20577">
    <property type="entry name" value="Phage_ORF5"/>
    <property type="match status" value="1"/>
</dbReference>
<protein>
    <submittedName>
        <fullName evidence="1">Nonstructural protein</fullName>
    </submittedName>
</protein>
<dbReference type="EMBL" id="MK249151">
    <property type="protein sequence ID" value="QCQ84697.1"/>
    <property type="molecule type" value="Genomic_DNA"/>
</dbReference>
<evidence type="ECO:0000313" key="1">
    <source>
        <dbReference type="EMBL" id="QCQ84697.1"/>
    </source>
</evidence>
<organism evidence="1">
    <name type="scientific">Blackfly microvirus SF02</name>
    <dbReference type="NCBI Taxonomy" id="2576452"/>
    <lineage>
        <taxon>Viruses</taxon>
        <taxon>Monodnaviria</taxon>
        <taxon>Sangervirae</taxon>
        <taxon>Phixviricota</taxon>
        <taxon>Malgrandaviricetes</taxon>
        <taxon>Petitvirales</taxon>
        <taxon>Microviridae</taxon>
        <taxon>Microvirus</taxon>
    </lineage>
</organism>
<proteinExistence type="predicted"/>
<sequence>MIKNIYSVFDKRAQLFCAPFYSVNDQTALRDFTRAANDKDSDINRYSLDYSLYYIGSFDDESGHISTDVQRRHVADAFQLVAPPEVRENALSDDPPIQPRAFG</sequence>